<reference evidence="1 2" key="1">
    <citation type="submission" date="2013-01" db="EMBL/GenBank/DDBJ databases">
        <authorList>
            <person name="Harkins D.M."/>
            <person name="Durkin A.S."/>
            <person name="Brinkac L.M."/>
            <person name="Haft D.H."/>
            <person name="Selengut J.D."/>
            <person name="Sanka R."/>
            <person name="DePew J."/>
            <person name="Purushe J."/>
            <person name="Hospenthal D.R."/>
            <person name="Murray C.K."/>
            <person name="Pimentel G."/>
            <person name="Wasfy M."/>
            <person name="Parker T."/>
            <person name="Miller R.S."/>
            <person name="Vinetz J.M."/>
            <person name="Sutton G.G."/>
            <person name="Nierman W.C."/>
            <person name="Fouts D.E."/>
        </authorList>
    </citation>
    <scope>NUCLEOTIDE SEQUENCE [LARGE SCALE GENOMIC DNA]</scope>
    <source>
        <strain evidence="1 2">2006001854</strain>
    </source>
</reference>
<dbReference type="AlphaFoldDB" id="M6GDH7"/>
<comment type="caution">
    <text evidence="1">The sequence shown here is derived from an EMBL/GenBank/DDBJ whole genome shotgun (WGS) entry which is preliminary data.</text>
</comment>
<sequence length="102" mass="12152">MKSKFLDRLLSIGKFKNFSKNIRNIAYKIFGAKLRTNLQRVQKLLERFIKNETFKFIFTFSKRLSRIIQSFTSIGAFKAQSLVVQRVLSRFLLKNLNLKNRF</sequence>
<protein>
    <submittedName>
        <fullName evidence="1">Uncharacterized protein</fullName>
    </submittedName>
</protein>
<evidence type="ECO:0000313" key="2">
    <source>
        <dbReference type="Proteomes" id="UP000012128"/>
    </source>
</evidence>
<name>M6GDH7_LEPIR</name>
<dbReference type="EMBL" id="AFLW02000186">
    <property type="protein sequence ID" value="EMM80609.1"/>
    <property type="molecule type" value="Genomic_DNA"/>
</dbReference>
<gene>
    <name evidence="1" type="ORF">LEP1GSC037_5382</name>
</gene>
<proteinExistence type="predicted"/>
<evidence type="ECO:0000313" key="1">
    <source>
        <dbReference type="EMBL" id="EMM80609.1"/>
    </source>
</evidence>
<accession>M6GDH7</accession>
<organism evidence="1 2">
    <name type="scientific">Leptospira interrogans str. 2006001854</name>
    <dbReference type="NCBI Taxonomy" id="1001590"/>
    <lineage>
        <taxon>Bacteria</taxon>
        <taxon>Pseudomonadati</taxon>
        <taxon>Spirochaetota</taxon>
        <taxon>Spirochaetia</taxon>
        <taxon>Leptospirales</taxon>
        <taxon>Leptospiraceae</taxon>
        <taxon>Leptospira</taxon>
    </lineage>
</organism>
<dbReference type="Proteomes" id="UP000012128">
    <property type="component" value="Unassembled WGS sequence"/>
</dbReference>